<protein>
    <submittedName>
        <fullName evidence="3">Autotransporter domain-containing protein</fullName>
    </submittedName>
</protein>
<dbReference type="InterPro" id="IPR006315">
    <property type="entry name" value="OM_autotransptr_brl_dom"/>
</dbReference>
<evidence type="ECO:0000259" key="2">
    <source>
        <dbReference type="PROSITE" id="PS51208"/>
    </source>
</evidence>
<comment type="caution">
    <text evidence="3">The sequence shown here is derived from an EMBL/GenBank/DDBJ whole genome shotgun (WGS) entry which is preliminary data.</text>
</comment>
<dbReference type="SMART" id="SM00869">
    <property type="entry name" value="Autotransporter"/>
    <property type="match status" value="1"/>
</dbReference>
<dbReference type="Pfam" id="PF03797">
    <property type="entry name" value="Autotransporter"/>
    <property type="match status" value="1"/>
</dbReference>
<keyword evidence="4" id="KW-1185">Reference proteome</keyword>
<organism evidence="3 4">
    <name type="scientific">Pontiella agarivorans</name>
    <dbReference type="NCBI Taxonomy" id="3038953"/>
    <lineage>
        <taxon>Bacteria</taxon>
        <taxon>Pseudomonadati</taxon>
        <taxon>Kiritimatiellota</taxon>
        <taxon>Kiritimatiellia</taxon>
        <taxon>Kiritimatiellales</taxon>
        <taxon>Pontiellaceae</taxon>
        <taxon>Pontiella</taxon>
    </lineage>
</organism>
<feature type="chain" id="PRO_5045608384" evidence="1">
    <location>
        <begin position="20"/>
        <end position="1120"/>
    </location>
</feature>
<keyword evidence="1" id="KW-0732">Signal</keyword>
<evidence type="ECO:0000256" key="1">
    <source>
        <dbReference type="SAM" id="SignalP"/>
    </source>
</evidence>
<proteinExistence type="predicted"/>
<sequence>MKKQSIVIFSLICSMSSMAIYQGPSRKAQTDQQIELSWNARFSYNSGGENWSNTLENQYSGSWVFGIDDTTVEQTSGGNVNFTRGGATTDPTTLYLKNNVSGYIGGVNNGGSQTTSTTVLADPGTTFSGSDRAIVLMTYSTTGNGGSHGNWEFIGGDYSGANEAAYIESVGSIVFDSVTFSPGSGGYSAVQILNSSSTTIKNSRDRNDISYIASDASSGDGRSGLHVGGGTGAVSGGGTFIGGDAGGGDSSLVNNTSEQEAFGMGGSGMYFGGAVTFSGSNSYTFAAGDAADATVGGTSSEAWANGGSGASVGSAKGNIDNSIFRGANGGEAEVLKLQYLTAKDTIVELANDSKAFAHGGSGLFVGSGSDTLILNNADASGGTGGSAIVAGTNSYADASGGNGVTSGGNLVINQGFFKGGNAGSASARDGEAYAIGGSGVYASGTVEINGGSFTAGKGGTATTSAFDGAGVTVIDGELDINGGTFKGTSRSSRGLGYGNALWLQDSDLTIDESVADTVIEGNILINDSTGTSATFDAGHITGDIIKIGSGTTALSISENASYTGSFIQDGGGAVDVSLTSTNESKFFSNVDIYDGDLSFSGQEVVTMEGAQFTLYSTNNNTLSFNNGATLSQGTLIDAGFNTASSTGDLNLKKDSTIRVAYDVSRGLEGNLTVTGGDLNFEEGSKFIFDGIADVASGTKKIATADNVGYTGDINDFIDVNFGWLTAVDTNATSTAGGITVSWNYNSLTNSSLSDLDENVLLHVDSVILSTNVDFYSLNAAGQTSGEKLFRYNISQLPDASEAVFQSGQQVNKQIAARGTEFRSMNGFASTKPDFAPEGVAGPTTKTDEEKTMQGWVRVYGSKGNRDAENNFVEYDSTAWGTVIGVDKSFGNLLAGVAGGYGRTDIDAGTAYQSDIETYHGSIYSTYGGESLFIDLALTYGWGTTEEQSDIVNKGEFDYQTYSLYAGAGYAFDLGGKIALTPEASLLASFYDQDEFSRTSILGDATVKEYDTSSYLGSIGVNLATQHQIDWLNRGIAYIPEVRAHYIHEFNADPDDFTYVIGGTAAPFAVRPRDENIFRVGFGLDMWSWKYMNSKFEIDYDALFSDTYWEHIVSGKVTWRF</sequence>
<evidence type="ECO:0000313" key="4">
    <source>
        <dbReference type="Proteomes" id="UP001290861"/>
    </source>
</evidence>
<dbReference type="PROSITE" id="PS51208">
    <property type="entry name" value="AUTOTRANSPORTER"/>
    <property type="match status" value="1"/>
</dbReference>
<gene>
    <name evidence="3" type="ORF">P9H32_14335</name>
</gene>
<name>A0ABU5N059_9BACT</name>
<dbReference type="SUPFAM" id="SSF103515">
    <property type="entry name" value="Autotransporter"/>
    <property type="match status" value="1"/>
</dbReference>
<evidence type="ECO:0000313" key="3">
    <source>
        <dbReference type="EMBL" id="MDZ8119804.1"/>
    </source>
</evidence>
<dbReference type="EMBL" id="JARVCO010000012">
    <property type="protein sequence ID" value="MDZ8119804.1"/>
    <property type="molecule type" value="Genomic_DNA"/>
</dbReference>
<dbReference type="NCBIfam" id="TIGR01414">
    <property type="entry name" value="autotrans_barl"/>
    <property type="match status" value="1"/>
</dbReference>
<reference evidence="3 4" key="1">
    <citation type="journal article" date="2024" name="Appl. Environ. Microbiol.">
        <title>Pontiella agarivorans sp. nov., a novel marine anaerobic bacterium capable of degrading macroalgal polysaccharides and fixing nitrogen.</title>
        <authorList>
            <person name="Liu N."/>
            <person name="Kivenson V."/>
            <person name="Peng X."/>
            <person name="Cui Z."/>
            <person name="Lankiewicz T.S."/>
            <person name="Gosselin K.M."/>
            <person name="English C.J."/>
            <person name="Blair E.M."/>
            <person name="O'Malley M.A."/>
            <person name="Valentine D.L."/>
        </authorList>
    </citation>
    <scope>NUCLEOTIDE SEQUENCE [LARGE SCALE GENOMIC DNA]</scope>
    <source>
        <strain evidence="3 4">NLcol2</strain>
    </source>
</reference>
<feature type="domain" description="Autotransporter" evidence="2">
    <location>
        <begin position="847"/>
        <end position="1120"/>
    </location>
</feature>
<dbReference type="Proteomes" id="UP001290861">
    <property type="component" value="Unassembled WGS sequence"/>
</dbReference>
<accession>A0ABU5N059</accession>
<dbReference type="InterPro" id="IPR036709">
    <property type="entry name" value="Autotransporte_beta_dom_sf"/>
</dbReference>
<dbReference type="InterPro" id="IPR005546">
    <property type="entry name" value="Autotransporte_beta"/>
</dbReference>
<dbReference type="Gene3D" id="2.40.128.130">
    <property type="entry name" value="Autotransporter beta-domain"/>
    <property type="match status" value="1"/>
</dbReference>
<feature type="signal peptide" evidence="1">
    <location>
        <begin position="1"/>
        <end position="19"/>
    </location>
</feature>
<dbReference type="RefSeq" id="WP_322609586.1">
    <property type="nucleotide sequence ID" value="NZ_JARVCO010000012.1"/>
</dbReference>